<dbReference type="GO" id="GO:0016301">
    <property type="term" value="F:kinase activity"/>
    <property type="evidence" value="ECO:0007669"/>
    <property type="project" value="UniProtKB-KW"/>
</dbReference>
<dbReference type="InterPro" id="IPR029056">
    <property type="entry name" value="Ribokinase-like"/>
</dbReference>
<dbReference type="PROSITE" id="PS51383">
    <property type="entry name" value="YJEF_C_3"/>
    <property type="match status" value="1"/>
</dbReference>
<evidence type="ECO:0000256" key="1">
    <source>
        <dbReference type="ARBA" id="ARBA00022741"/>
    </source>
</evidence>
<comment type="function">
    <text evidence="6">Catalyzes the dehydration of the S-form of NAD(P)HX at the expense of ATP, which is converted to ADP. Together with NAD(P)HX epimerase, which catalyzes the epimerization of the S- and R-forms, the enzyme allows the repair of both epimers of NAD(P)HX, a damaged form of NAD(P)H that is a result of enzymatic or heat-dependent hydration.</text>
</comment>
<evidence type="ECO:0000256" key="6">
    <source>
        <dbReference type="HAMAP-Rule" id="MF_03157"/>
    </source>
</evidence>
<evidence type="ECO:0000256" key="4">
    <source>
        <dbReference type="ARBA" id="ARBA00023027"/>
    </source>
</evidence>
<dbReference type="GO" id="GO:0047453">
    <property type="term" value="F:ATP-dependent NAD(P)H-hydrate dehydratase activity"/>
    <property type="evidence" value="ECO:0007669"/>
    <property type="project" value="UniProtKB-UniRule"/>
</dbReference>
<comment type="similarity">
    <text evidence="6">Belongs to the NnrD/CARKD family.</text>
</comment>
<dbReference type="PANTHER" id="PTHR12592:SF0">
    <property type="entry name" value="ATP-DEPENDENT (S)-NAD(P)H-HYDRATE DEHYDRATASE"/>
    <property type="match status" value="1"/>
</dbReference>
<dbReference type="EMBL" id="MLAK01000671">
    <property type="protein sequence ID" value="OHT08296.1"/>
    <property type="molecule type" value="Genomic_DNA"/>
</dbReference>
<keyword evidence="8" id="KW-0418">Kinase</keyword>
<keyword evidence="6" id="KW-0597">Phosphoprotein</keyword>
<dbReference type="Proteomes" id="UP000179807">
    <property type="component" value="Unassembled WGS sequence"/>
</dbReference>
<dbReference type="GO" id="GO:0110051">
    <property type="term" value="P:metabolite repair"/>
    <property type="evidence" value="ECO:0007669"/>
    <property type="project" value="TreeGrafter"/>
</dbReference>
<dbReference type="RefSeq" id="XP_068361432.1">
    <property type="nucleotide sequence ID" value="XM_068492169.1"/>
</dbReference>
<organism evidence="8 9">
    <name type="scientific">Tritrichomonas foetus</name>
    <dbReference type="NCBI Taxonomy" id="1144522"/>
    <lineage>
        <taxon>Eukaryota</taxon>
        <taxon>Metamonada</taxon>
        <taxon>Parabasalia</taxon>
        <taxon>Tritrichomonadida</taxon>
        <taxon>Tritrichomonadidae</taxon>
        <taxon>Tritrichomonas</taxon>
    </lineage>
</organism>
<dbReference type="OrthoDB" id="8110916at2759"/>
<feature type="binding site" evidence="6">
    <location>
        <position position="223"/>
    </location>
    <ligand>
        <name>(6S)-NADPHX</name>
        <dbReference type="ChEBI" id="CHEBI:64076"/>
    </ligand>
</feature>
<keyword evidence="4 6" id="KW-0520">NAD</keyword>
<name>A0A1J4KBL7_9EUKA</name>
<feature type="binding site" evidence="6">
    <location>
        <begin position="213"/>
        <end position="222"/>
    </location>
    <ligand>
        <name>ATP</name>
        <dbReference type="ChEBI" id="CHEBI:30616"/>
    </ligand>
</feature>
<keyword evidence="5 6" id="KW-0456">Lyase</keyword>
<comment type="caution">
    <text evidence="8">The sequence shown here is derived from an EMBL/GenBank/DDBJ whole genome shotgun (WGS) entry which is preliminary data.</text>
</comment>
<sequence>MEDFTKFLPTLSYSHYKGQSGKVGIIGGCFEYTGAPFFAGATVLRLGGELSHIFCAKSAATAIKSYAPEQIVHPYLPDDDEESWVPTAVEKVMNWEPSIHSFVIGPGLGRNAATLSFTEMMIGRLAELKKPLVLDGDALFLVSKKPSIVNGRSNIILTPNGIEFIRLQEALGLPKTSTASDVASRLGGVTVFAKGRIDTVSNGQITKEFTFKASPRRVGGQGDLTAGAVGLFASWAPNDYFAACAAASEVVRRAAVAAFEKKKRAVITSDLIDELPYILPESWNKVIDTQ</sequence>
<evidence type="ECO:0000256" key="3">
    <source>
        <dbReference type="ARBA" id="ARBA00022857"/>
    </source>
</evidence>
<evidence type="ECO:0000313" key="9">
    <source>
        <dbReference type="Proteomes" id="UP000179807"/>
    </source>
</evidence>
<gene>
    <name evidence="8" type="ORF">TRFO_04905</name>
</gene>
<dbReference type="GO" id="GO:0046496">
    <property type="term" value="P:nicotinamide nucleotide metabolic process"/>
    <property type="evidence" value="ECO:0007669"/>
    <property type="project" value="UniProtKB-UniRule"/>
</dbReference>
<keyword evidence="9" id="KW-1185">Reference proteome</keyword>
<dbReference type="PANTHER" id="PTHR12592">
    <property type="entry name" value="ATP-DEPENDENT (S)-NAD(P)H-HYDRATE DEHYDRATASE FAMILY MEMBER"/>
    <property type="match status" value="1"/>
</dbReference>
<dbReference type="AlphaFoldDB" id="A0A1J4KBL7"/>
<feature type="binding site" evidence="6">
    <location>
        <position position="107"/>
    </location>
    <ligand>
        <name>(6S)-NADPHX</name>
        <dbReference type="ChEBI" id="CHEBI:64076"/>
    </ligand>
</feature>
<feature type="binding site" evidence="6">
    <location>
        <begin position="194"/>
        <end position="198"/>
    </location>
    <ligand>
        <name>ATP</name>
        <dbReference type="ChEBI" id="CHEBI:30616"/>
    </ligand>
</feature>
<dbReference type="InterPro" id="IPR000631">
    <property type="entry name" value="CARKD"/>
</dbReference>
<dbReference type="GeneID" id="94826873"/>
<dbReference type="CDD" id="cd01171">
    <property type="entry name" value="YXKO-related"/>
    <property type="match status" value="1"/>
</dbReference>
<dbReference type="HAMAP" id="MF_01965">
    <property type="entry name" value="NADHX_dehydratase"/>
    <property type="match status" value="1"/>
</dbReference>
<comment type="cofactor">
    <cofactor evidence="6">
        <name>Mg(2+)</name>
        <dbReference type="ChEBI" id="CHEBI:18420"/>
    </cofactor>
</comment>
<evidence type="ECO:0000256" key="2">
    <source>
        <dbReference type="ARBA" id="ARBA00022840"/>
    </source>
</evidence>
<keyword evidence="2 6" id="KW-0067">ATP-binding</keyword>
<accession>A0A1J4KBL7</accession>
<keyword evidence="3" id="KW-0521">NADP</keyword>
<dbReference type="VEuPathDB" id="TrichDB:TRFO_04905"/>
<dbReference type="Gene3D" id="3.40.1190.20">
    <property type="match status" value="1"/>
</dbReference>
<comment type="catalytic activity">
    <reaction evidence="6">
        <text>(6S)-NADHX + ATP = ADP + phosphate + NADH + H(+)</text>
        <dbReference type="Rhea" id="RHEA:19017"/>
        <dbReference type="ChEBI" id="CHEBI:15378"/>
        <dbReference type="ChEBI" id="CHEBI:30616"/>
        <dbReference type="ChEBI" id="CHEBI:43474"/>
        <dbReference type="ChEBI" id="CHEBI:57945"/>
        <dbReference type="ChEBI" id="CHEBI:64074"/>
        <dbReference type="ChEBI" id="CHEBI:456216"/>
        <dbReference type="EC" id="4.2.1.93"/>
    </reaction>
</comment>
<dbReference type="Pfam" id="PF01256">
    <property type="entry name" value="Carb_kinase"/>
    <property type="match status" value="1"/>
</dbReference>
<dbReference type="GO" id="GO:0005524">
    <property type="term" value="F:ATP binding"/>
    <property type="evidence" value="ECO:0007669"/>
    <property type="project" value="UniProtKB-KW"/>
</dbReference>
<evidence type="ECO:0000259" key="7">
    <source>
        <dbReference type="PROSITE" id="PS51383"/>
    </source>
</evidence>
<evidence type="ECO:0000256" key="5">
    <source>
        <dbReference type="ARBA" id="ARBA00023239"/>
    </source>
</evidence>
<reference evidence="8" key="1">
    <citation type="submission" date="2016-10" db="EMBL/GenBank/DDBJ databases">
        <authorList>
            <person name="Benchimol M."/>
            <person name="Almeida L.G."/>
            <person name="Vasconcelos A.T."/>
            <person name="Perreira-Neves A."/>
            <person name="Rosa I.A."/>
            <person name="Tasca T."/>
            <person name="Bogo M.R."/>
            <person name="de Souza W."/>
        </authorList>
    </citation>
    <scope>NUCLEOTIDE SEQUENCE [LARGE SCALE GENOMIC DNA]</scope>
    <source>
        <strain evidence="8">K</strain>
    </source>
</reference>
<keyword evidence="8" id="KW-0808">Transferase</keyword>
<proteinExistence type="inferred from homology"/>
<keyword evidence="1 6" id="KW-0547">Nucleotide-binding</keyword>
<feature type="domain" description="YjeF C-terminal" evidence="7">
    <location>
        <begin position="1"/>
        <end position="282"/>
    </location>
</feature>
<dbReference type="NCBIfam" id="TIGR00196">
    <property type="entry name" value="yjeF_cterm"/>
    <property type="match status" value="1"/>
</dbReference>
<protein>
    <recommendedName>
        <fullName evidence="6">ATP-dependent (S)-NAD(P)H-hydrate dehydratase</fullName>
        <ecNumber evidence="6">4.2.1.93</ecNumber>
    </recommendedName>
    <alternativeName>
        <fullName evidence="6">ATP-dependent NAD(P)HX dehydratase</fullName>
    </alternativeName>
</protein>
<comment type="catalytic activity">
    <reaction evidence="6">
        <text>(6S)-NADPHX + ATP = ADP + phosphate + NADPH + H(+)</text>
        <dbReference type="Rhea" id="RHEA:32231"/>
        <dbReference type="ChEBI" id="CHEBI:15378"/>
        <dbReference type="ChEBI" id="CHEBI:30616"/>
        <dbReference type="ChEBI" id="CHEBI:43474"/>
        <dbReference type="ChEBI" id="CHEBI:57783"/>
        <dbReference type="ChEBI" id="CHEBI:64076"/>
        <dbReference type="ChEBI" id="CHEBI:456216"/>
        <dbReference type="EC" id="4.2.1.93"/>
    </reaction>
</comment>
<feature type="binding site" evidence="6">
    <location>
        <begin position="160"/>
        <end position="166"/>
    </location>
    <ligand>
        <name>(6S)-NADPHX</name>
        <dbReference type="ChEBI" id="CHEBI:64076"/>
    </ligand>
</feature>
<dbReference type="SUPFAM" id="SSF53613">
    <property type="entry name" value="Ribokinase-like"/>
    <property type="match status" value="1"/>
</dbReference>
<evidence type="ECO:0000313" key="8">
    <source>
        <dbReference type="EMBL" id="OHT08296.1"/>
    </source>
</evidence>
<dbReference type="EC" id="4.2.1.93" evidence="6"/>